<dbReference type="Gene3D" id="1.10.10.10">
    <property type="entry name" value="Winged helix-like DNA-binding domain superfamily/Winged helix DNA-binding domain"/>
    <property type="match status" value="1"/>
</dbReference>
<evidence type="ECO:0000313" key="2">
    <source>
        <dbReference type="EMBL" id="MBC2905737.1"/>
    </source>
</evidence>
<evidence type="ECO:0000256" key="1">
    <source>
        <dbReference type="SAM" id="MobiDB-lite"/>
    </source>
</evidence>
<organism evidence="2 3">
    <name type="scientific">Streptomyces cupreus</name>
    <dbReference type="NCBI Taxonomy" id="2759956"/>
    <lineage>
        <taxon>Bacteria</taxon>
        <taxon>Bacillati</taxon>
        <taxon>Actinomycetota</taxon>
        <taxon>Actinomycetes</taxon>
        <taxon>Kitasatosporales</taxon>
        <taxon>Streptomycetaceae</taxon>
        <taxon>Streptomyces</taxon>
    </lineage>
</organism>
<feature type="region of interest" description="Disordered" evidence="1">
    <location>
        <begin position="169"/>
        <end position="204"/>
    </location>
</feature>
<dbReference type="EMBL" id="JACMSF010000040">
    <property type="protein sequence ID" value="MBC2905737.1"/>
    <property type="molecule type" value="Genomic_DNA"/>
</dbReference>
<name>A0A7X1MC07_9ACTN</name>
<keyword evidence="3" id="KW-1185">Reference proteome</keyword>
<dbReference type="AlphaFoldDB" id="A0A7X1MC07"/>
<gene>
    <name evidence="2" type="ORF">H4N64_30045</name>
</gene>
<protein>
    <recommendedName>
        <fullName evidence="4">Regulatory protein</fullName>
    </recommendedName>
</protein>
<proteinExistence type="predicted"/>
<feature type="compositionally biased region" description="Low complexity" evidence="1">
    <location>
        <begin position="107"/>
        <end position="122"/>
    </location>
</feature>
<comment type="caution">
    <text evidence="2">The sequence shown here is derived from an EMBL/GenBank/DDBJ whole genome shotgun (WGS) entry which is preliminary data.</text>
</comment>
<feature type="compositionally biased region" description="Polar residues" evidence="1">
    <location>
        <begin position="172"/>
        <end position="184"/>
    </location>
</feature>
<evidence type="ECO:0000313" key="3">
    <source>
        <dbReference type="Proteomes" id="UP000584670"/>
    </source>
</evidence>
<sequence>MSETTAEPTELTSQYSAQVAGDLERNLKEQERIGGEIAALQAQLAALLHDHTVLVNIQQALGASATPPAPEAEPASTVPAPRKRGSGAAKRAKDKKTATAARKRSSTKSAATAAAASPASPTLVELVREHLADQGEPRSAAEIAAALGQQHPERTVKTTVVRTTLEGLVAKSQAQRSKQGNSVFYTGPDATPVPAGEDSPQQSD</sequence>
<reference evidence="2 3" key="1">
    <citation type="submission" date="2020-08" db="EMBL/GenBank/DDBJ databases">
        <title>Streptomyces sp. PSKA01 genome sequencing and assembly.</title>
        <authorList>
            <person name="Mandal S."/>
            <person name="Maiti P.K."/>
            <person name="Das P."/>
        </authorList>
    </citation>
    <scope>NUCLEOTIDE SEQUENCE [LARGE SCALE GENOMIC DNA]</scope>
    <source>
        <strain evidence="2 3">PSKA01</strain>
    </source>
</reference>
<feature type="compositionally biased region" description="Basic residues" evidence="1">
    <location>
        <begin position="81"/>
        <end position="94"/>
    </location>
</feature>
<dbReference type="Proteomes" id="UP000584670">
    <property type="component" value="Unassembled WGS sequence"/>
</dbReference>
<accession>A0A7X1MC07</accession>
<feature type="region of interest" description="Disordered" evidence="1">
    <location>
        <begin position="64"/>
        <end position="122"/>
    </location>
</feature>
<dbReference type="InterPro" id="IPR036388">
    <property type="entry name" value="WH-like_DNA-bd_sf"/>
</dbReference>
<evidence type="ECO:0008006" key="4">
    <source>
        <dbReference type="Google" id="ProtNLM"/>
    </source>
</evidence>
<dbReference type="RefSeq" id="WP_186285586.1">
    <property type="nucleotide sequence ID" value="NZ_JACMSF010000040.1"/>
</dbReference>